<evidence type="ECO:0000256" key="6">
    <source>
        <dbReference type="ARBA" id="ARBA00023136"/>
    </source>
</evidence>
<feature type="transmembrane region" description="Helical" evidence="8">
    <location>
        <begin position="275"/>
        <end position="297"/>
    </location>
</feature>
<feature type="transmembrane region" description="Helical" evidence="8">
    <location>
        <begin position="179"/>
        <end position="205"/>
    </location>
</feature>
<keyword evidence="6 8" id="KW-0472">Membrane</keyword>
<dbReference type="InterPro" id="IPR036259">
    <property type="entry name" value="MFS_trans_sf"/>
</dbReference>
<dbReference type="CDD" id="cd17502">
    <property type="entry name" value="MFS_Azr1_MDR_like"/>
    <property type="match status" value="1"/>
</dbReference>
<feature type="transmembrane region" description="Helical" evidence="8">
    <location>
        <begin position="211"/>
        <end position="233"/>
    </location>
</feature>
<feature type="region of interest" description="Disordered" evidence="7">
    <location>
        <begin position="554"/>
        <end position="599"/>
    </location>
</feature>
<evidence type="ECO:0000256" key="8">
    <source>
        <dbReference type="SAM" id="Phobius"/>
    </source>
</evidence>
<dbReference type="InterPro" id="IPR020846">
    <property type="entry name" value="MFS_dom"/>
</dbReference>
<dbReference type="Gene3D" id="1.20.1720.10">
    <property type="entry name" value="Multidrug resistance protein D"/>
    <property type="match status" value="1"/>
</dbReference>
<feature type="transmembrane region" description="Helical" evidence="8">
    <location>
        <begin position="121"/>
        <end position="140"/>
    </location>
</feature>
<organism evidence="10 11">
    <name type="scientific">Oidiodendron maius (strain Zn)</name>
    <dbReference type="NCBI Taxonomy" id="913774"/>
    <lineage>
        <taxon>Eukaryota</taxon>
        <taxon>Fungi</taxon>
        <taxon>Dikarya</taxon>
        <taxon>Ascomycota</taxon>
        <taxon>Pezizomycotina</taxon>
        <taxon>Leotiomycetes</taxon>
        <taxon>Leotiomycetes incertae sedis</taxon>
        <taxon>Myxotrichaceae</taxon>
        <taxon>Oidiodendron</taxon>
    </lineage>
</organism>
<evidence type="ECO:0000256" key="3">
    <source>
        <dbReference type="ARBA" id="ARBA00022448"/>
    </source>
</evidence>
<evidence type="ECO:0000256" key="1">
    <source>
        <dbReference type="ARBA" id="ARBA00004127"/>
    </source>
</evidence>
<dbReference type="PANTHER" id="PTHR23501:SF189">
    <property type="entry name" value="DRUG TRANSPORTER, PUTATIVE (AFU_ORTHOLOGUE AFUA_4G03920)-RELATED"/>
    <property type="match status" value="1"/>
</dbReference>
<keyword evidence="3" id="KW-0813">Transport</keyword>
<keyword evidence="11" id="KW-1185">Reference proteome</keyword>
<comment type="similarity">
    <text evidence="2">Belongs to the major facilitator superfamily.</text>
</comment>
<feature type="transmembrane region" description="Helical" evidence="8">
    <location>
        <begin position="414"/>
        <end position="433"/>
    </location>
</feature>
<dbReference type="PROSITE" id="PS50850">
    <property type="entry name" value="MFS"/>
    <property type="match status" value="1"/>
</dbReference>
<sequence length="599" mass="64552">MTAISPLGTGDNADAVSASPAATKPEDDIENGEKQPVQVRFGDQSSRLPRAKIITIFLTCAMVDFVALIDQTTLAVALSIIGNALNSSNQTSWIASGYFITSTSFQLLYGRLSDIWSRKHVLYAGLAFFFIGSLASSFSTSAIQLIVFRAITGIGGGGLMTVAQIIVSDVVSLRDRGRYQGILGAVVAVSNGIGPLIGAALASASDNGWRWIFRLNLFTAAFTTACCHFFMPLKKTQGHWKEKLIAVDIFGAALTLLGSTLLILGLTWGGDHRSWNSPIVVSTLVLGFASMVAFIFWEWTGTKYPLVPMHIFKFRMVNGACLTMAINGWLFLTQIYYIPTFYQLAYGYSAIRAGALLLPLTLIQTLSSTLSGLIVTWRGRYRESILVGWMFWTVGLGLFSTLDVNSGVGKQIGYAILTGFGVGQTLQPSLIAIQAGVNKEDMAVVTSTRNFIRNLGGTFGLAIAGTIINSCLLHSISSPALNLTPEEISMILNNPSTSKTIAFSAANESDISAAIFSAYKKGFRIVFILSASLAALALFLAVILMPHIDIKHEKKADSDESQNGSHVLVKETRSKGSSPHTPPKEVSHELDVSKYDNIL</sequence>
<dbReference type="EMBL" id="KN832878">
    <property type="protein sequence ID" value="KIM99624.1"/>
    <property type="molecule type" value="Genomic_DNA"/>
</dbReference>
<evidence type="ECO:0000256" key="7">
    <source>
        <dbReference type="SAM" id="MobiDB-lite"/>
    </source>
</evidence>
<dbReference type="FunCoup" id="A0A0C3H8P5">
    <property type="interactions" value="43"/>
</dbReference>
<dbReference type="PANTHER" id="PTHR23501">
    <property type="entry name" value="MAJOR FACILITATOR SUPERFAMILY"/>
    <property type="match status" value="1"/>
</dbReference>
<dbReference type="Proteomes" id="UP000054321">
    <property type="component" value="Unassembled WGS sequence"/>
</dbReference>
<feature type="transmembrane region" description="Helical" evidence="8">
    <location>
        <begin position="384"/>
        <end position="402"/>
    </location>
</feature>
<evidence type="ECO:0000256" key="5">
    <source>
        <dbReference type="ARBA" id="ARBA00022989"/>
    </source>
</evidence>
<evidence type="ECO:0000313" key="11">
    <source>
        <dbReference type="Proteomes" id="UP000054321"/>
    </source>
</evidence>
<dbReference type="Pfam" id="PF07690">
    <property type="entry name" value="MFS_1"/>
    <property type="match status" value="1"/>
</dbReference>
<dbReference type="Gene3D" id="1.20.1250.20">
    <property type="entry name" value="MFS general substrate transporter like domains"/>
    <property type="match status" value="1"/>
</dbReference>
<accession>A0A0C3H8P5</accession>
<comment type="subcellular location">
    <subcellularLocation>
        <location evidence="1">Endomembrane system</location>
        <topology evidence="1">Multi-pass membrane protein</topology>
    </subcellularLocation>
</comment>
<feature type="compositionally biased region" description="Basic and acidic residues" evidence="7">
    <location>
        <begin position="582"/>
        <end position="599"/>
    </location>
</feature>
<feature type="region of interest" description="Disordered" evidence="7">
    <location>
        <begin position="1"/>
        <end position="36"/>
    </location>
</feature>
<evidence type="ECO:0000256" key="2">
    <source>
        <dbReference type="ARBA" id="ARBA00008335"/>
    </source>
</evidence>
<keyword evidence="4 8" id="KW-0812">Transmembrane</keyword>
<dbReference type="OrthoDB" id="6770063at2759"/>
<dbReference type="HOGENOM" id="CLU_000960_22_0_1"/>
<dbReference type="InParanoid" id="A0A0C3H8P5"/>
<name>A0A0C3H8P5_OIDMZ</name>
<feature type="transmembrane region" description="Helical" evidence="8">
    <location>
        <begin position="317"/>
        <end position="338"/>
    </location>
</feature>
<keyword evidence="5 8" id="KW-1133">Transmembrane helix</keyword>
<feature type="transmembrane region" description="Helical" evidence="8">
    <location>
        <begin position="350"/>
        <end position="377"/>
    </location>
</feature>
<evidence type="ECO:0000259" key="9">
    <source>
        <dbReference type="PROSITE" id="PS50850"/>
    </source>
</evidence>
<feature type="transmembrane region" description="Helical" evidence="8">
    <location>
        <begin position="525"/>
        <end position="545"/>
    </location>
</feature>
<dbReference type="GO" id="GO:0012505">
    <property type="term" value="C:endomembrane system"/>
    <property type="evidence" value="ECO:0007669"/>
    <property type="project" value="UniProtKB-SubCell"/>
</dbReference>
<dbReference type="AlphaFoldDB" id="A0A0C3H8P5"/>
<dbReference type="InterPro" id="IPR011701">
    <property type="entry name" value="MFS"/>
</dbReference>
<feature type="transmembrane region" description="Helical" evidence="8">
    <location>
        <begin position="245"/>
        <end position="269"/>
    </location>
</feature>
<dbReference type="PRINTS" id="PR01036">
    <property type="entry name" value="TCRTETB"/>
</dbReference>
<dbReference type="FunFam" id="1.20.1720.10:FF:000013">
    <property type="entry name" value="Related to multidrug resistance proteins"/>
    <property type="match status" value="1"/>
</dbReference>
<feature type="domain" description="Major facilitator superfamily (MFS) profile" evidence="9">
    <location>
        <begin position="56"/>
        <end position="549"/>
    </location>
</feature>
<proteinExistence type="inferred from homology"/>
<evidence type="ECO:0000313" key="10">
    <source>
        <dbReference type="EMBL" id="KIM99624.1"/>
    </source>
</evidence>
<feature type="transmembrane region" description="Helical" evidence="8">
    <location>
        <begin position="146"/>
        <end position="167"/>
    </location>
</feature>
<feature type="transmembrane region" description="Helical" evidence="8">
    <location>
        <begin position="454"/>
        <end position="476"/>
    </location>
</feature>
<protein>
    <recommendedName>
        <fullName evidence="9">Major facilitator superfamily (MFS) profile domain-containing protein</fullName>
    </recommendedName>
</protein>
<evidence type="ECO:0000256" key="4">
    <source>
        <dbReference type="ARBA" id="ARBA00022692"/>
    </source>
</evidence>
<feature type="transmembrane region" description="Helical" evidence="8">
    <location>
        <begin position="93"/>
        <end position="109"/>
    </location>
</feature>
<dbReference type="GO" id="GO:0046943">
    <property type="term" value="F:carboxylic acid transmembrane transporter activity"/>
    <property type="evidence" value="ECO:0007669"/>
    <property type="project" value="UniProtKB-ARBA"/>
</dbReference>
<gene>
    <name evidence="10" type="ORF">OIDMADRAFT_146269</name>
</gene>
<feature type="transmembrane region" description="Helical" evidence="8">
    <location>
        <begin position="53"/>
        <end position="81"/>
    </location>
</feature>
<reference evidence="10 11" key="1">
    <citation type="submission" date="2014-04" db="EMBL/GenBank/DDBJ databases">
        <authorList>
            <consortium name="DOE Joint Genome Institute"/>
            <person name="Kuo A."/>
            <person name="Martino E."/>
            <person name="Perotto S."/>
            <person name="Kohler A."/>
            <person name="Nagy L.G."/>
            <person name="Floudas D."/>
            <person name="Copeland A."/>
            <person name="Barry K.W."/>
            <person name="Cichocki N."/>
            <person name="Veneault-Fourrey C."/>
            <person name="LaButti K."/>
            <person name="Lindquist E.A."/>
            <person name="Lipzen A."/>
            <person name="Lundell T."/>
            <person name="Morin E."/>
            <person name="Murat C."/>
            <person name="Sun H."/>
            <person name="Tunlid A."/>
            <person name="Henrissat B."/>
            <person name="Grigoriev I.V."/>
            <person name="Hibbett D.S."/>
            <person name="Martin F."/>
            <person name="Nordberg H.P."/>
            <person name="Cantor M.N."/>
            <person name="Hua S.X."/>
        </authorList>
    </citation>
    <scope>NUCLEOTIDE SEQUENCE [LARGE SCALE GENOMIC DNA]</scope>
    <source>
        <strain evidence="10 11">Zn</strain>
    </source>
</reference>
<dbReference type="SUPFAM" id="SSF103473">
    <property type="entry name" value="MFS general substrate transporter"/>
    <property type="match status" value="1"/>
</dbReference>
<dbReference type="GO" id="GO:0005886">
    <property type="term" value="C:plasma membrane"/>
    <property type="evidence" value="ECO:0007669"/>
    <property type="project" value="TreeGrafter"/>
</dbReference>
<reference evidence="11" key="2">
    <citation type="submission" date="2015-01" db="EMBL/GenBank/DDBJ databases">
        <title>Evolutionary Origins and Diversification of the Mycorrhizal Mutualists.</title>
        <authorList>
            <consortium name="DOE Joint Genome Institute"/>
            <consortium name="Mycorrhizal Genomics Consortium"/>
            <person name="Kohler A."/>
            <person name="Kuo A."/>
            <person name="Nagy L.G."/>
            <person name="Floudas D."/>
            <person name="Copeland A."/>
            <person name="Barry K.W."/>
            <person name="Cichocki N."/>
            <person name="Veneault-Fourrey C."/>
            <person name="LaButti K."/>
            <person name="Lindquist E.A."/>
            <person name="Lipzen A."/>
            <person name="Lundell T."/>
            <person name="Morin E."/>
            <person name="Murat C."/>
            <person name="Riley R."/>
            <person name="Ohm R."/>
            <person name="Sun H."/>
            <person name="Tunlid A."/>
            <person name="Henrissat B."/>
            <person name="Grigoriev I.V."/>
            <person name="Hibbett D.S."/>
            <person name="Martin F."/>
        </authorList>
    </citation>
    <scope>NUCLEOTIDE SEQUENCE [LARGE SCALE GENOMIC DNA]</scope>
    <source>
        <strain evidence="11">Zn</strain>
    </source>
</reference>